<proteinExistence type="predicted"/>
<dbReference type="EMBL" id="JBHSBC010000014">
    <property type="protein sequence ID" value="MFC3981526.1"/>
    <property type="molecule type" value="Genomic_DNA"/>
</dbReference>
<organism evidence="6 7">
    <name type="scientific">Streptosporangium jomthongense</name>
    <dbReference type="NCBI Taxonomy" id="1193683"/>
    <lineage>
        <taxon>Bacteria</taxon>
        <taxon>Bacillati</taxon>
        <taxon>Actinomycetota</taxon>
        <taxon>Actinomycetes</taxon>
        <taxon>Streptosporangiales</taxon>
        <taxon>Streptosporangiaceae</taxon>
        <taxon>Streptosporangium</taxon>
    </lineage>
</organism>
<dbReference type="GO" id="GO:0032259">
    <property type="term" value="P:methylation"/>
    <property type="evidence" value="ECO:0007669"/>
    <property type="project" value="UniProtKB-KW"/>
</dbReference>
<protein>
    <submittedName>
        <fullName evidence="6">Methyltransferase</fullName>
    </submittedName>
</protein>
<evidence type="ECO:0000256" key="3">
    <source>
        <dbReference type="ARBA" id="ARBA00022691"/>
    </source>
</evidence>
<dbReference type="PIRSF" id="PIRSF005739">
    <property type="entry name" value="O-mtase"/>
    <property type="match status" value="1"/>
</dbReference>
<evidence type="ECO:0000313" key="6">
    <source>
        <dbReference type="EMBL" id="MFC3981526.1"/>
    </source>
</evidence>
<dbReference type="Pfam" id="PF00891">
    <property type="entry name" value="Methyltransf_2"/>
    <property type="match status" value="1"/>
</dbReference>
<dbReference type="SUPFAM" id="SSF46785">
    <property type="entry name" value="Winged helix' DNA-binding domain"/>
    <property type="match status" value="1"/>
</dbReference>
<dbReference type="PANTHER" id="PTHR43712:SF2">
    <property type="entry name" value="O-METHYLTRANSFERASE CICE"/>
    <property type="match status" value="1"/>
</dbReference>
<evidence type="ECO:0000256" key="1">
    <source>
        <dbReference type="ARBA" id="ARBA00022603"/>
    </source>
</evidence>
<keyword evidence="1 6" id="KW-0489">Methyltransferase</keyword>
<evidence type="ECO:0000256" key="2">
    <source>
        <dbReference type="ARBA" id="ARBA00022679"/>
    </source>
</evidence>
<accession>A0ABV8EZ26</accession>
<dbReference type="CDD" id="cd02440">
    <property type="entry name" value="AdoMet_MTases"/>
    <property type="match status" value="1"/>
</dbReference>
<evidence type="ECO:0000313" key="7">
    <source>
        <dbReference type="Proteomes" id="UP001595698"/>
    </source>
</evidence>
<evidence type="ECO:0000259" key="5">
    <source>
        <dbReference type="Pfam" id="PF08100"/>
    </source>
</evidence>
<dbReference type="GO" id="GO:0008168">
    <property type="term" value="F:methyltransferase activity"/>
    <property type="evidence" value="ECO:0007669"/>
    <property type="project" value="UniProtKB-KW"/>
</dbReference>
<gene>
    <name evidence="6" type="ORF">ACFOYY_15405</name>
</gene>
<comment type="caution">
    <text evidence="6">The sequence shown here is derived from an EMBL/GenBank/DDBJ whole genome shotgun (WGS) entry which is preliminary data.</text>
</comment>
<keyword evidence="7" id="KW-1185">Reference proteome</keyword>
<dbReference type="InterPro" id="IPR016461">
    <property type="entry name" value="COMT-like"/>
</dbReference>
<dbReference type="PANTHER" id="PTHR43712">
    <property type="entry name" value="PUTATIVE (AFU_ORTHOLOGUE AFUA_4G14580)-RELATED"/>
    <property type="match status" value="1"/>
</dbReference>
<feature type="domain" description="O-methyltransferase dimerisation" evidence="5">
    <location>
        <begin position="24"/>
        <end position="90"/>
    </location>
</feature>
<feature type="domain" description="O-methyltransferase C-terminal" evidence="4">
    <location>
        <begin position="169"/>
        <end position="323"/>
    </location>
</feature>
<dbReference type="InterPro" id="IPR029063">
    <property type="entry name" value="SAM-dependent_MTases_sf"/>
</dbReference>
<dbReference type="PROSITE" id="PS51683">
    <property type="entry name" value="SAM_OMT_II"/>
    <property type="match status" value="1"/>
</dbReference>
<evidence type="ECO:0000259" key="4">
    <source>
        <dbReference type="Pfam" id="PF00891"/>
    </source>
</evidence>
<name>A0ABV8EZ26_9ACTN</name>
<dbReference type="Proteomes" id="UP001595698">
    <property type="component" value="Unassembled WGS sequence"/>
</dbReference>
<keyword evidence="2" id="KW-0808">Transferase</keyword>
<dbReference type="Gene3D" id="3.40.50.150">
    <property type="entry name" value="Vaccinia Virus protein VP39"/>
    <property type="match status" value="1"/>
</dbReference>
<dbReference type="InterPro" id="IPR012967">
    <property type="entry name" value="COMT_dimerisation"/>
</dbReference>
<dbReference type="Pfam" id="PF08100">
    <property type="entry name" value="Dimerisation"/>
    <property type="match status" value="1"/>
</dbReference>
<sequence length="352" mass="37205">MPLYLDPEELRYQAPGPHLDLIGAMAFRAAGAAQRLGIFEALTAGPSSAAELAARTGTDPGTLPVLLDGLVGFGYLDRGARGTYANSPMTANSLDRRDPWSYAPALAFWHDLLGELWDGLEETVRTGRPQADFYTWLEGRPRTLRDFQTMLDGMAAGMAPLIAETAPDPGERLLDVGGGHARHSVALCQVHPRLTATVVDLPGAIEGGRTRVEEAGLGDRVTLVPGDVTTADLGTGHDTALLFNVCHGFDAAANRALLGRVAAALRPGGTLLVLETFADLPEGTSPVAEAFLRSFSLNLAVTQGGRLHSFADVAGWLAEAGFEHLERRGLDGPDELLVARLAGAVRTTGEGR</sequence>
<dbReference type="InterPro" id="IPR036390">
    <property type="entry name" value="WH_DNA-bd_sf"/>
</dbReference>
<dbReference type="RefSeq" id="WP_386190122.1">
    <property type="nucleotide sequence ID" value="NZ_JBHSBC010000014.1"/>
</dbReference>
<dbReference type="InterPro" id="IPR036388">
    <property type="entry name" value="WH-like_DNA-bd_sf"/>
</dbReference>
<dbReference type="SUPFAM" id="SSF53335">
    <property type="entry name" value="S-adenosyl-L-methionine-dependent methyltransferases"/>
    <property type="match status" value="1"/>
</dbReference>
<keyword evidence="3" id="KW-0949">S-adenosyl-L-methionine</keyword>
<reference evidence="7" key="1">
    <citation type="journal article" date="2019" name="Int. J. Syst. Evol. Microbiol.">
        <title>The Global Catalogue of Microorganisms (GCM) 10K type strain sequencing project: providing services to taxonomists for standard genome sequencing and annotation.</title>
        <authorList>
            <consortium name="The Broad Institute Genomics Platform"/>
            <consortium name="The Broad Institute Genome Sequencing Center for Infectious Disease"/>
            <person name="Wu L."/>
            <person name="Ma J."/>
        </authorList>
    </citation>
    <scope>NUCLEOTIDE SEQUENCE [LARGE SCALE GENOMIC DNA]</scope>
    <source>
        <strain evidence="7">TBRC 7912</strain>
    </source>
</reference>
<dbReference type="InterPro" id="IPR001077">
    <property type="entry name" value="COMT_C"/>
</dbReference>
<dbReference type="Gene3D" id="1.10.10.10">
    <property type="entry name" value="Winged helix-like DNA-binding domain superfamily/Winged helix DNA-binding domain"/>
    <property type="match status" value="1"/>
</dbReference>